<evidence type="ECO:0000256" key="7">
    <source>
        <dbReference type="ARBA" id="ARBA00022723"/>
    </source>
</evidence>
<keyword evidence="12" id="KW-0030">Aminoacyl-tRNA synthetase</keyword>
<dbReference type="SUPFAM" id="SSF52374">
    <property type="entry name" value="Nucleotidylyl transferase"/>
    <property type="match status" value="1"/>
</dbReference>
<keyword evidence="9" id="KW-0862">Zinc</keyword>
<evidence type="ECO:0000256" key="14">
    <source>
        <dbReference type="SAM" id="Coils"/>
    </source>
</evidence>
<evidence type="ECO:0000256" key="4">
    <source>
        <dbReference type="ARBA" id="ARBA00012832"/>
    </source>
</evidence>
<dbReference type="InterPro" id="IPR015803">
    <property type="entry name" value="Cys-tRNA-ligase"/>
</dbReference>
<dbReference type="NCBIfam" id="TIGR00435">
    <property type="entry name" value="cysS"/>
    <property type="match status" value="1"/>
</dbReference>
<evidence type="ECO:0000256" key="8">
    <source>
        <dbReference type="ARBA" id="ARBA00022741"/>
    </source>
</evidence>
<comment type="cofactor">
    <cofactor evidence="1">
        <name>Zn(2+)</name>
        <dbReference type="ChEBI" id="CHEBI:29105"/>
    </cofactor>
</comment>
<sequence length="786" mass="87381">MSTSASTSMPKWYKPEPSVEEPVLRVFNSLTRSKDVFIPSRGRQVDWYNCGPTVYDATHMGHARNYLTQDIVRRILRDYFNYDVNFVMNITDIDDKIIMRAREGYLLDETIQQNPKLSPELVTEAREAFAQYLPKLVKNLPSPVESGSNDALTQFGAIEKKAASDAAFVAAGTEKEEKFALYIASLGKARDAIVAAEKGQGSTKDLVDGTADVLGPYLGASKGASIPNLVDVSRALASKWEKSFFDDMKRLRVLSPDLVTRVSEYVPEIVTFIQKIIDNGFAYESEGNVWFNVDKFEGAEGDGFRHEYAKLQPSAKGNRKLLDEGEGALTGSRGKQSSADFALWKAYKPGEPAWPSPWGEGRPGWHIECSVMASAVLGDGMDIHSGGVDLMFPHHDNELAQSEAALGCKQWVNYFLHTGHLHIEGLKMSKSLKNFISIDEALRDYSARQLRLAFMLQTWNSRMDFRRDLVLDVKTKEESFDKFFANVKARISETAARFGDGDDSDGKHHFDELEKKLFADFHKAQYDFRVALCDSFNTSQAINVLLDLVSAVNVYFRARGADYNIQPIRTIAQWITRMLNMFGLGEGPAVASASAIGWGKEGDSGAGADLEAQLDKYIRALASFRDDVRRLAIQGKDNAALSKDILTLCDTFRDDDLVELGVQLEDGQGKDGAALYKLVDPSVLRAAREEKAKAAADKIAKKEAARKAEEAKRLAQLEKGRVSPVDMFKPPNVAEGTWTKWDEAGVPTHDGQGVEVSKGQSKTFAKERKVQEKLHEAFNAWQKEQA</sequence>
<dbReference type="GO" id="GO:0004817">
    <property type="term" value="F:cysteine-tRNA ligase activity"/>
    <property type="evidence" value="ECO:0007669"/>
    <property type="project" value="UniProtKB-EC"/>
</dbReference>
<dbReference type="GO" id="GO:0005524">
    <property type="term" value="F:ATP binding"/>
    <property type="evidence" value="ECO:0007669"/>
    <property type="project" value="UniProtKB-KW"/>
</dbReference>
<dbReference type="GeneID" id="85496425"/>
<evidence type="ECO:0000256" key="1">
    <source>
        <dbReference type="ARBA" id="ARBA00001947"/>
    </source>
</evidence>
<feature type="coiled-coil region" evidence="14">
    <location>
        <begin position="692"/>
        <end position="721"/>
    </location>
</feature>
<evidence type="ECO:0000256" key="9">
    <source>
        <dbReference type="ARBA" id="ARBA00022833"/>
    </source>
</evidence>
<evidence type="ECO:0000256" key="2">
    <source>
        <dbReference type="ARBA" id="ARBA00004496"/>
    </source>
</evidence>
<keyword evidence="19" id="KW-1185">Reference proteome</keyword>
<comment type="subcellular location">
    <subcellularLocation>
        <location evidence="2">Cytoplasm</location>
    </subcellularLocation>
</comment>
<dbReference type="Pfam" id="PF01406">
    <property type="entry name" value="tRNA-synt_1e"/>
    <property type="match status" value="1"/>
</dbReference>
<comment type="similarity">
    <text evidence="3">Belongs to the class-I aminoacyl-tRNA synthetase family.</text>
</comment>
<accession>A0AA48L5Z5</accession>
<keyword evidence="11" id="KW-0648">Protein biosynthesis</keyword>
<dbReference type="Pfam" id="PF09190">
    <property type="entry name" value="DALR_2"/>
    <property type="match status" value="1"/>
</dbReference>
<dbReference type="EC" id="6.1.1.16" evidence="4"/>
<keyword evidence="8" id="KW-0547">Nucleotide-binding</keyword>
<dbReference type="Proteomes" id="UP001233271">
    <property type="component" value="Chromosome 5"/>
</dbReference>
<keyword evidence="7" id="KW-0479">Metal-binding</keyword>
<feature type="domain" description="Cysteinyl-tRNA synthetase class Ia DALR" evidence="17">
    <location>
        <begin position="528"/>
        <end position="584"/>
    </location>
</feature>
<gene>
    <name evidence="18" type="primary">CYR1</name>
    <name evidence="18" type="ORF">CcaverHIS019_0501830</name>
</gene>
<dbReference type="InterPro" id="IPR014729">
    <property type="entry name" value="Rossmann-like_a/b/a_fold"/>
</dbReference>
<dbReference type="InterPro" id="IPR032678">
    <property type="entry name" value="tRNA-synt_1_cat_dom"/>
</dbReference>
<dbReference type="InterPro" id="IPR015273">
    <property type="entry name" value="Cys-tRNA-synt_Ia_DALR"/>
</dbReference>
<dbReference type="Gene3D" id="1.20.120.1910">
    <property type="entry name" value="Cysteine-tRNA ligase, C-terminal anti-codon recognition domain"/>
    <property type="match status" value="1"/>
</dbReference>
<dbReference type="AlphaFoldDB" id="A0AA48L5Z5"/>
<evidence type="ECO:0000259" key="16">
    <source>
        <dbReference type="Pfam" id="PF01406"/>
    </source>
</evidence>
<dbReference type="GO" id="GO:0005737">
    <property type="term" value="C:cytoplasm"/>
    <property type="evidence" value="ECO:0007669"/>
    <property type="project" value="UniProtKB-SubCell"/>
</dbReference>
<dbReference type="PRINTS" id="PR00983">
    <property type="entry name" value="TRNASYNTHCYS"/>
</dbReference>
<feature type="region of interest" description="Disordered" evidence="15">
    <location>
        <begin position="742"/>
        <end position="768"/>
    </location>
</feature>
<evidence type="ECO:0000256" key="13">
    <source>
        <dbReference type="ARBA" id="ARBA00031499"/>
    </source>
</evidence>
<dbReference type="PANTHER" id="PTHR10890">
    <property type="entry name" value="CYSTEINYL-TRNA SYNTHETASE"/>
    <property type="match status" value="1"/>
</dbReference>
<protein>
    <recommendedName>
        <fullName evidence="4">cysteine--tRNA ligase</fullName>
        <ecNumber evidence="4">6.1.1.16</ecNumber>
    </recommendedName>
    <alternativeName>
        <fullName evidence="13">Cysteinyl-tRNA synthetase</fullName>
    </alternativeName>
</protein>
<keyword evidence="6" id="KW-0436">Ligase</keyword>
<evidence type="ECO:0000313" key="19">
    <source>
        <dbReference type="Proteomes" id="UP001233271"/>
    </source>
</evidence>
<dbReference type="HAMAP" id="MF_00041">
    <property type="entry name" value="Cys_tRNA_synth"/>
    <property type="match status" value="1"/>
</dbReference>
<dbReference type="InterPro" id="IPR024909">
    <property type="entry name" value="Cys-tRNA/MSH_ligase"/>
</dbReference>
<evidence type="ECO:0000259" key="17">
    <source>
        <dbReference type="Pfam" id="PF09190"/>
    </source>
</evidence>
<feature type="domain" description="tRNA synthetases class I catalytic" evidence="16">
    <location>
        <begin position="39"/>
        <end position="473"/>
    </location>
</feature>
<dbReference type="SUPFAM" id="SSF47323">
    <property type="entry name" value="Anticodon-binding domain of a subclass of class I aminoacyl-tRNA synthetases"/>
    <property type="match status" value="1"/>
</dbReference>
<proteinExistence type="inferred from homology"/>
<evidence type="ECO:0000313" key="18">
    <source>
        <dbReference type="EMBL" id="BEI92555.1"/>
    </source>
</evidence>
<evidence type="ECO:0000256" key="3">
    <source>
        <dbReference type="ARBA" id="ARBA00005594"/>
    </source>
</evidence>
<evidence type="ECO:0000256" key="15">
    <source>
        <dbReference type="SAM" id="MobiDB-lite"/>
    </source>
</evidence>
<dbReference type="Gene3D" id="3.40.50.620">
    <property type="entry name" value="HUPs"/>
    <property type="match status" value="1"/>
</dbReference>
<dbReference type="GO" id="GO:0046872">
    <property type="term" value="F:metal ion binding"/>
    <property type="evidence" value="ECO:0007669"/>
    <property type="project" value="UniProtKB-KW"/>
</dbReference>
<reference evidence="18" key="1">
    <citation type="journal article" date="2023" name="BMC Genomics">
        <title>Chromosome-level genome assemblies of Cutaneotrichosporon spp. (Trichosporonales, Basidiomycota) reveal imbalanced evolution between nucleotide sequences and chromosome synteny.</title>
        <authorList>
            <person name="Kobayashi Y."/>
            <person name="Kayamori A."/>
            <person name="Aoki K."/>
            <person name="Shiwa Y."/>
            <person name="Matsutani M."/>
            <person name="Fujita N."/>
            <person name="Sugita T."/>
            <person name="Iwasaki W."/>
            <person name="Tanaka N."/>
            <person name="Takashima M."/>
        </authorList>
    </citation>
    <scope>NUCLEOTIDE SEQUENCE</scope>
    <source>
        <strain evidence="18">HIS019</strain>
    </source>
</reference>
<keyword evidence="14" id="KW-0175">Coiled coil</keyword>
<dbReference type="CDD" id="cd00672">
    <property type="entry name" value="CysRS_core"/>
    <property type="match status" value="1"/>
</dbReference>
<evidence type="ECO:0000256" key="5">
    <source>
        <dbReference type="ARBA" id="ARBA00022490"/>
    </source>
</evidence>
<keyword evidence="10" id="KW-0067">ATP-binding</keyword>
<evidence type="ECO:0000256" key="11">
    <source>
        <dbReference type="ARBA" id="ARBA00022917"/>
    </source>
</evidence>
<dbReference type="GO" id="GO:0006423">
    <property type="term" value="P:cysteinyl-tRNA aminoacylation"/>
    <property type="evidence" value="ECO:0007669"/>
    <property type="project" value="InterPro"/>
</dbReference>
<keyword evidence="5" id="KW-0963">Cytoplasm</keyword>
<dbReference type="KEGG" id="ccac:CcaHIS019_0501830"/>
<dbReference type="RefSeq" id="XP_060457820.1">
    <property type="nucleotide sequence ID" value="XM_060601314.1"/>
</dbReference>
<dbReference type="PANTHER" id="PTHR10890:SF3">
    <property type="entry name" value="CYSTEINE--TRNA LIGASE, CYTOPLASMIC"/>
    <property type="match status" value="1"/>
</dbReference>
<name>A0AA48L5Z5_9TREE</name>
<dbReference type="EMBL" id="AP028216">
    <property type="protein sequence ID" value="BEI92555.1"/>
    <property type="molecule type" value="Genomic_DNA"/>
</dbReference>
<dbReference type="FunFam" id="1.20.120.1910:FF:000005">
    <property type="entry name" value="Cysteine-tRNA ligase, putative"/>
    <property type="match status" value="1"/>
</dbReference>
<evidence type="ECO:0000256" key="12">
    <source>
        <dbReference type="ARBA" id="ARBA00023146"/>
    </source>
</evidence>
<dbReference type="InterPro" id="IPR009080">
    <property type="entry name" value="tRNAsynth_Ia_anticodon-bd"/>
</dbReference>
<organism evidence="18 19">
    <name type="scientific">Cutaneotrichosporon cavernicola</name>
    <dbReference type="NCBI Taxonomy" id="279322"/>
    <lineage>
        <taxon>Eukaryota</taxon>
        <taxon>Fungi</taxon>
        <taxon>Dikarya</taxon>
        <taxon>Basidiomycota</taxon>
        <taxon>Agaricomycotina</taxon>
        <taxon>Tremellomycetes</taxon>
        <taxon>Trichosporonales</taxon>
        <taxon>Trichosporonaceae</taxon>
        <taxon>Cutaneotrichosporon</taxon>
    </lineage>
</organism>
<evidence type="ECO:0000256" key="10">
    <source>
        <dbReference type="ARBA" id="ARBA00022840"/>
    </source>
</evidence>
<evidence type="ECO:0000256" key="6">
    <source>
        <dbReference type="ARBA" id="ARBA00022598"/>
    </source>
</evidence>